<accession>A0A8H3E2G6</accession>
<protein>
    <submittedName>
        <fullName evidence="1">Uncharacterized protein</fullName>
    </submittedName>
</protein>
<reference evidence="1" key="1">
    <citation type="submission" date="2021-01" db="EMBL/GenBank/DDBJ databases">
        <authorList>
            <person name="Kaushik A."/>
        </authorList>
    </citation>
    <scope>NUCLEOTIDE SEQUENCE</scope>
    <source>
        <strain evidence="1">AG5</strain>
    </source>
</reference>
<name>A0A8H3E2G6_9AGAM</name>
<organism evidence="1 2">
    <name type="scientific">Rhizoctonia solani</name>
    <dbReference type="NCBI Taxonomy" id="456999"/>
    <lineage>
        <taxon>Eukaryota</taxon>
        <taxon>Fungi</taxon>
        <taxon>Dikarya</taxon>
        <taxon>Basidiomycota</taxon>
        <taxon>Agaricomycotina</taxon>
        <taxon>Agaricomycetes</taxon>
        <taxon>Cantharellales</taxon>
        <taxon>Ceratobasidiaceae</taxon>
        <taxon>Rhizoctonia</taxon>
    </lineage>
</organism>
<sequence length="363" mass="41401">MPHRPVLNRILNGWLAAKRKPWEPEDSVRILFSPAWKEGNKLFDWYNDRANSFIKTIQLRKEREPPFFHEYITFSLGDNGGYFRVDRHQRPNETHPLAAISDDGVESYDTISRIHSLDDDKYGSSDCLIEITFSDDAQVHLHYSCTFYSQAIVLCILQNVIMETVQGHTPSLVNNEMAIGSDVVLPEPERSNPPVPCPNSPHQNYPGIDFVTDEDKCSVCWRLALSRRALPGNNEIISLENLAGLFWDGVVRVAEHFIQHLDIAADSGNGSWFLSPGVHLVELCQELTYQAVHDTWVTRLQYFEQNLVYPEEMSPKCICLCPGSERLAETQRNEVGNLGHDPPIVTTNIRFPTRVELEGERIE</sequence>
<dbReference type="Proteomes" id="UP000663827">
    <property type="component" value="Unassembled WGS sequence"/>
</dbReference>
<evidence type="ECO:0000313" key="2">
    <source>
        <dbReference type="Proteomes" id="UP000663827"/>
    </source>
</evidence>
<evidence type="ECO:0000313" key="1">
    <source>
        <dbReference type="EMBL" id="CAE7119589.1"/>
    </source>
</evidence>
<gene>
    <name evidence="1" type="ORF">RDB_LOCUS54985</name>
</gene>
<dbReference type="AlphaFoldDB" id="A0A8H3E2G6"/>
<proteinExistence type="predicted"/>
<dbReference type="EMBL" id="CAJNJQ010001099">
    <property type="protein sequence ID" value="CAE7119589.1"/>
    <property type="molecule type" value="Genomic_DNA"/>
</dbReference>
<comment type="caution">
    <text evidence="1">The sequence shown here is derived from an EMBL/GenBank/DDBJ whole genome shotgun (WGS) entry which is preliminary data.</text>
</comment>